<organism evidence="10 11">
    <name type="scientific">Sulfurivirga caldicuralii</name>
    <dbReference type="NCBI Taxonomy" id="364032"/>
    <lineage>
        <taxon>Bacteria</taxon>
        <taxon>Pseudomonadati</taxon>
        <taxon>Pseudomonadota</taxon>
        <taxon>Gammaproteobacteria</taxon>
        <taxon>Thiotrichales</taxon>
        <taxon>Piscirickettsiaceae</taxon>
        <taxon>Sulfurivirga</taxon>
    </lineage>
</organism>
<dbReference type="RefSeq" id="WP_074200817.1">
    <property type="nucleotide sequence ID" value="NZ_FSRE01000001.1"/>
</dbReference>
<dbReference type="GO" id="GO:0005737">
    <property type="term" value="C:cytoplasm"/>
    <property type="evidence" value="ECO:0007669"/>
    <property type="project" value="UniProtKB-SubCell"/>
</dbReference>
<accession>A0A1N6E063</accession>
<evidence type="ECO:0000256" key="8">
    <source>
        <dbReference type="RuleBase" id="RU000643"/>
    </source>
</evidence>
<name>A0A1N6E063_9GAMM</name>
<dbReference type="InterPro" id="IPR001816">
    <property type="entry name" value="Transl_elong_EFTs/EF1B"/>
</dbReference>
<dbReference type="InterPro" id="IPR036402">
    <property type="entry name" value="EF-Ts_dimer_sf"/>
</dbReference>
<dbReference type="OrthoDB" id="9808348at2"/>
<comment type="subcellular location">
    <subcellularLocation>
        <location evidence="6 8">Cytoplasm</location>
    </subcellularLocation>
</comment>
<keyword evidence="3 6" id="KW-0963">Cytoplasm</keyword>
<dbReference type="PROSITE" id="PS01127">
    <property type="entry name" value="EF_TS_2"/>
    <property type="match status" value="1"/>
</dbReference>
<keyword evidence="11" id="KW-1185">Reference proteome</keyword>
<protein>
    <recommendedName>
        <fullName evidence="2 6">Elongation factor Ts</fullName>
        <shortName evidence="6">EF-Ts</shortName>
    </recommendedName>
</protein>
<dbReference type="InterPro" id="IPR018101">
    <property type="entry name" value="Transl_elong_Ts_CS"/>
</dbReference>
<evidence type="ECO:0000256" key="5">
    <source>
        <dbReference type="ARBA" id="ARBA00022917"/>
    </source>
</evidence>
<feature type="domain" description="Translation elongation factor EFTs/EF1B dimerisation" evidence="9">
    <location>
        <begin position="73"/>
        <end position="274"/>
    </location>
</feature>
<proteinExistence type="inferred from homology"/>
<dbReference type="NCBIfam" id="TIGR00116">
    <property type="entry name" value="tsf"/>
    <property type="match status" value="1"/>
</dbReference>
<dbReference type="SUPFAM" id="SSF46934">
    <property type="entry name" value="UBA-like"/>
    <property type="match status" value="1"/>
</dbReference>
<comment type="function">
    <text evidence="6 7">Associates with the EF-Tu.GDP complex and induces the exchange of GDP to GTP. It remains bound to the aminoacyl-tRNA.EF-Tu.GTP complex up to the GTP hydrolysis stage on the ribosome.</text>
</comment>
<dbReference type="FunFam" id="1.10.286.20:FF:000001">
    <property type="entry name" value="Elongation factor Ts"/>
    <property type="match status" value="1"/>
</dbReference>
<evidence type="ECO:0000256" key="7">
    <source>
        <dbReference type="RuleBase" id="RU000642"/>
    </source>
</evidence>
<keyword evidence="5 6" id="KW-0648">Protein biosynthesis</keyword>
<evidence type="ECO:0000256" key="1">
    <source>
        <dbReference type="ARBA" id="ARBA00005532"/>
    </source>
</evidence>
<dbReference type="Proteomes" id="UP000198461">
    <property type="component" value="Unassembled WGS sequence"/>
</dbReference>
<evidence type="ECO:0000256" key="3">
    <source>
        <dbReference type="ARBA" id="ARBA00022490"/>
    </source>
</evidence>
<dbReference type="HAMAP" id="MF_00050">
    <property type="entry name" value="EF_Ts"/>
    <property type="match status" value="1"/>
</dbReference>
<dbReference type="Gene3D" id="1.10.286.20">
    <property type="match status" value="1"/>
</dbReference>
<dbReference type="FunFam" id="1.10.8.10:FF:000001">
    <property type="entry name" value="Elongation factor Ts"/>
    <property type="match status" value="1"/>
</dbReference>
<evidence type="ECO:0000259" key="9">
    <source>
        <dbReference type="Pfam" id="PF00889"/>
    </source>
</evidence>
<dbReference type="SUPFAM" id="SSF54713">
    <property type="entry name" value="Elongation factor Ts (EF-Ts), dimerisation domain"/>
    <property type="match status" value="2"/>
</dbReference>
<dbReference type="Pfam" id="PF00889">
    <property type="entry name" value="EF_TS"/>
    <property type="match status" value="1"/>
</dbReference>
<keyword evidence="4 6" id="KW-0251">Elongation factor</keyword>
<reference evidence="10 11" key="1">
    <citation type="submission" date="2016-11" db="EMBL/GenBank/DDBJ databases">
        <authorList>
            <person name="Jaros S."/>
            <person name="Januszkiewicz K."/>
            <person name="Wedrychowicz H."/>
        </authorList>
    </citation>
    <scope>NUCLEOTIDE SEQUENCE [LARGE SCALE GENOMIC DNA]</scope>
    <source>
        <strain evidence="10 11">DSM 17737</strain>
    </source>
</reference>
<dbReference type="PANTHER" id="PTHR11741:SF0">
    <property type="entry name" value="ELONGATION FACTOR TS, MITOCHONDRIAL"/>
    <property type="match status" value="1"/>
</dbReference>
<evidence type="ECO:0000256" key="4">
    <source>
        <dbReference type="ARBA" id="ARBA00022768"/>
    </source>
</evidence>
<feature type="region of interest" description="Involved in Mg(2+) ion dislocation from EF-Tu" evidence="6">
    <location>
        <begin position="82"/>
        <end position="85"/>
    </location>
</feature>
<comment type="similarity">
    <text evidence="1 6 7">Belongs to the EF-Ts family.</text>
</comment>
<gene>
    <name evidence="6" type="primary">tsf</name>
    <name evidence="10" type="ORF">SAMN05443662_0515</name>
</gene>
<dbReference type="STRING" id="364032.SAMN05443662_0515"/>
<dbReference type="PROSITE" id="PS01126">
    <property type="entry name" value="EF_TS_1"/>
    <property type="match status" value="1"/>
</dbReference>
<evidence type="ECO:0000313" key="10">
    <source>
        <dbReference type="EMBL" id="SIN76391.1"/>
    </source>
</evidence>
<dbReference type="PANTHER" id="PTHR11741">
    <property type="entry name" value="ELONGATION FACTOR TS"/>
    <property type="match status" value="1"/>
</dbReference>
<dbReference type="EMBL" id="FSRE01000001">
    <property type="protein sequence ID" value="SIN76391.1"/>
    <property type="molecule type" value="Genomic_DNA"/>
</dbReference>
<sequence length="297" mass="32063">MAAITASMVKELRERTGAGMMDCKKALAETNGDMDAAVDLLRKKGMASADKKADRVAAEGIIAVAVSEDGKKAAIVEVNCETDFVAKGDDFQNFANEVAKVVLETGIVDPEALASQKLPNGQTIDETRRELIAKIGENIQIRRAELLQTENGHIGVYRHGDRIGVVVMMEGGDDTLVRDVAMHIAATKPAAISAEDVPAEVIAHEREIFAAQARESGKPENIIEKMIEGRINKFLKEVTLLGQQFVKNPDVTVEQLLKDADAAVKQFARLEVGEGIEKKEENFAEEVAKQAAAAQGN</sequence>
<evidence type="ECO:0000256" key="6">
    <source>
        <dbReference type="HAMAP-Rule" id="MF_00050"/>
    </source>
</evidence>
<dbReference type="Gene3D" id="1.10.8.10">
    <property type="entry name" value="DNA helicase RuvA subunit, C-terminal domain"/>
    <property type="match status" value="1"/>
</dbReference>
<dbReference type="CDD" id="cd14275">
    <property type="entry name" value="UBA_EF-Ts"/>
    <property type="match status" value="1"/>
</dbReference>
<evidence type="ECO:0000256" key="2">
    <source>
        <dbReference type="ARBA" id="ARBA00016956"/>
    </source>
</evidence>
<dbReference type="InterPro" id="IPR009060">
    <property type="entry name" value="UBA-like_sf"/>
</dbReference>
<dbReference type="InterPro" id="IPR014039">
    <property type="entry name" value="Transl_elong_EFTs/EF1B_dimer"/>
</dbReference>
<evidence type="ECO:0000313" key="11">
    <source>
        <dbReference type="Proteomes" id="UP000198461"/>
    </source>
</evidence>
<dbReference type="AlphaFoldDB" id="A0A1N6E063"/>
<dbReference type="Gene3D" id="3.30.479.20">
    <property type="entry name" value="Elongation factor Ts, dimerisation domain"/>
    <property type="match status" value="2"/>
</dbReference>
<dbReference type="GO" id="GO:0003746">
    <property type="term" value="F:translation elongation factor activity"/>
    <property type="evidence" value="ECO:0007669"/>
    <property type="project" value="UniProtKB-UniRule"/>
</dbReference>